<evidence type="ECO:0000256" key="1">
    <source>
        <dbReference type="ARBA" id="ARBA00004249"/>
    </source>
</evidence>
<dbReference type="Gene3D" id="1.10.3810.10">
    <property type="entry name" value="Biosynthetic peptidoglycan transglycosylase-like"/>
    <property type="match status" value="1"/>
</dbReference>
<dbReference type="EMBL" id="JEMG01000001">
    <property type="protein sequence ID" value="EYC52293.1"/>
    <property type="molecule type" value="Genomic_DNA"/>
</dbReference>
<dbReference type="GO" id="GO:0046677">
    <property type="term" value="P:response to antibiotic"/>
    <property type="evidence" value="ECO:0007669"/>
    <property type="project" value="UniProtKB-KW"/>
</dbReference>
<comment type="catalytic activity">
    <reaction evidence="25">
        <text>[GlcNAc-(1-&gt;4)-Mur2Ac(oyl-L-Ala-gamma-D-Glu-L-Lys-D-Ala-D-Ala)](n)-di-trans,octa-cis-undecaprenyl diphosphate + beta-D-GlcNAc-(1-&gt;4)-Mur2Ac(oyl-L-Ala-gamma-D-Glu-L-Lys-D-Ala-D-Ala)-di-trans,octa-cis-undecaprenyl diphosphate = [GlcNAc-(1-&gt;4)-Mur2Ac(oyl-L-Ala-gamma-D-Glu-L-Lys-D-Ala-D-Ala)](n+1)-di-trans,octa-cis-undecaprenyl diphosphate + di-trans,octa-cis-undecaprenyl diphosphate + H(+)</text>
        <dbReference type="Rhea" id="RHEA:23708"/>
        <dbReference type="Rhea" id="RHEA-COMP:9602"/>
        <dbReference type="Rhea" id="RHEA-COMP:9603"/>
        <dbReference type="ChEBI" id="CHEBI:15378"/>
        <dbReference type="ChEBI" id="CHEBI:58405"/>
        <dbReference type="ChEBI" id="CHEBI:60033"/>
        <dbReference type="ChEBI" id="CHEBI:78435"/>
        <dbReference type="EC" id="2.4.99.28"/>
    </reaction>
</comment>
<accession>A0A016XM54</accession>
<keyword evidence="14" id="KW-0378">Hydrolase</keyword>
<evidence type="ECO:0000259" key="30">
    <source>
        <dbReference type="Pfam" id="PF00912"/>
    </source>
</evidence>
<evidence type="ECO:0000256" key="19">
    <source>
        <dbReference type="ARBA" id="ARBA00023136"/>
    </source>
</evidence>
<dbReference type="InterPro" id="IPR001264">
    <property type="entry name" value="Glyco_trans_51"/>
</dbReference>
<dbReference type="NCBIfam" id="TIGR02074">
    <property type="entry name" value="PBP_1a_fam"/>
    <property type="match status" value="1"/>
</dbReference>
<dbReference type="STRING" id="1458275.AZ34_15335"/>
<feature type="region of interest" description="Disordered" evidence="27">
    <location>
        <begin position="810"/>
        <end position="841"/>
    </location>
</feature>
<dbReference type="GO" id="GO:0071555">
    <property type="term" value="P:cell wall organization"/>
    <property type="evidence" value="ECO:0007669"/>
    <property type="project" value="UniProtKB-KW"/>
</dbReference>
<keyword evidence="8" id="KW-0997">Cell inner membrane</keyword>
<evidence type="ECO:0000313" key="33">
    <source>
        <dbReference type="Proteomes" id="UP000023268"/>
    </source>
</evidence>
<evidence type="ECO:0000256" key="10">
    <source>
        <dbReference type="ARBA" id="ARBA00022670"/>
    </source>
</evidence>
<dbReference type="OrthoDB" id="9766909at2"/>
<evidence type="ECO:0000259" key="31">
    <source>
        <dbReference type="Pfam" id="PF17092"/>
    </source>
</evidence>
<dbReference type="Pfam" id="PF17092">
    <property type="entry name" value="PCB_OB"/>
    <property type="match status" value="1"/>
</dbReference>
<dbReference type="Pfam" id="PF00905">
    <property type="entry name" value="Transpeptidase"/>
    <property type="match status" value="1"/>
</dbReference>
<evidence type="ECO:0000256" key="13">
    <source>
        <dbReference type="ARBA" id="ARBA00022692"/>
    </source>
</evidence>
<evidence type="ECO:0000256" key="23">
    <source>
        <dbReference type="ARBA" id="ARBA00034000"/>
    </source>
</evidence>
<evidence type="ECO:0000256" key="21">
    <source>
        <dbReference type="ARBA" id="ARBA00023268"/>
    </source>
</evidence>
<evidence type="ECO:0000256" key="20">
    <source>
        <dbReference type="ARBA" id="ARBA00023251"/>
    </source>
</evidence>
<dbReference type="GO" id="GO:0008955">
    <property type="term" value="F:peptidoglycan glycosyltransferase activity"/>
    <property type="evidence" value="ECO:0007669"/>
    <property type="project" value="UniProtKB-EC"/>
</dbReference>
<evidence type="ECO:0000256" key="5">
    <source>
        <dbReference type="ARBA" id="ARBA00012448"/>
    </source>
</evidence>
<evidence type="ECO:0000313" key="32">
    <source>
        <dbReference type="EMBL" id="EYC52293.1"/>
    </source>
</evidence>
<evidence type="ECO:0000256" key="26">
    <source>
        <dbReference type="ARBA" id="ARBA00060592"/>
    </source>
</evidence>
<keyword evidence="10" id="KW-0645">Protease</keyword>
<dbReference type="SUPFAM" id="SSF53955">
    <property type="entry name" value="Lysozyme-like"/>
    <property type="match status" value="1"/>
</dbReference>
<comment type="pathway">
    <text evidence="26">Glycan biosynthesis.</text>
</comment>
<dbReference type="EC" id="3.4.16.4" evidence="5"/>
<dbReference type="UniPathway" id="UPA00219"/>
<evidence type="ECO:0000256" key="3">
    <source>
        <dbReference type="ARBA" id="ARBA00007090"/>
    </source>
</evidence>
<keyword evidence="15" id="KW-0133">Cell shape</keyword>
<dbReference type="PANTHER" id="PTHR32282">
    <property type="entry name" value="BINDING PROTEIN TRANSPEPTIDASE, PUTATIVE-RELATED"/>
    <property type="match status" value="1"/>
</dbReference>
<dbReference type="GO" id="GO:0008360">
    <property type="term" value="P:regulation of cell shape"/>
    <property type="evidence" value="ECO:0007669"/>
    <property type="project" value="UniProtKB-KW"/>
</dbReference>
<dbReference type="InterPro" id="IPR023346">
    <property type="entry name" value="Lysozyme-like_dom_sf"/>
</dbReference>
<dbReference type="SUPFAM" id="SSF56601">
    <property type="entry name" value="beta-lactamase/transpeptidase-like"/>
    <property type="match status" value="1"/>
</dbReference>
<keyword evidence="21" id="KW-0511">Multifunctional enzyme</keyword>
<keyword evidence="9" id="KW-0121">Carboxypeptidase</keyword>
<evidence type="ECO:0000256" key="25">
    <source>
        <dbReference type="ARBA" id="ARBA00049902"/>
    </source>
</evidence>
<dbReference type="eggNOG" id="COG5009">
    <property type="taxonomic scope" value="Bacteria"/>
</dbReference>
<comment type="subcellular location">
    <subcellularLocation>
        <location evidence="1">Cell inner membrane</location>
        <topology evidence="1">Single-pass type II membrane protein</topology>
    </subcellularLocation>
</comment>
<keyword evidence="22" id="KW-0961">Cell wall biogenesis/degradation</keyword>
<evidence type="ECO:0000256" key="11">
    <source>
        <dbReference type="ARBA" id="ARBA00022676"/>
    </source>
</evidence>
<evidence type="ECO:0000256" key="14">
    <source>
        <dbReference type="ARBA" id="ARBA00022801"/>
    </source>
</evidence>
<dbReference type="Pfam" id="PF00912">
    <property type="entry name" value="Transgly"/>
    <property type="match status" value="1"/>
</dbReference>
<sequence length="841" mass="92829">MSADDHSSPPRASRLGAQFAHMKSTLSRRWATLHPFARIAVWAAGIGAAGLLSGLMLLALAMAFAFPNLPDVSDLSEYRPKLPLRIYSVEGELLGEFGEERRRFVPIEKIPRALTNAVLAIEDARFYQHGGVDYVGMARAVLANLRRVNSQGASTITMQVARNVYLSSEKTYTRKIYEILLTYKLEHLLSKDQILEIYMNQIYLGQRAYGFAAASETYFGKPLKDISVAEAAMLAGLPKAPSAYNPISNPKRARARQLYIISRMLDNGFITEEEAAVARAEEIVVRTLNPQGERPGQGHAEYASEMVRQIIFAQYGEETYTRGLRVYTTIRAGEQEVAYAALRRSIMDYERRQPYRGPEKVIALPAQTTDNADAIAETVAEALMEHPNNGDLLSAVVLDAEPRKVTLMQQDGETLEITGAGLRYAAEGLSSRASPTIKIRRGAIVRIRQMNPEDPAKNQAATWEILQQPEVEGAFVSLDPRNGAIHALIGGYDYDKNKFNHVTQAWRQPGSSFKPFIYSAALEKGFTPATVVNDGPLFFEPETTGGQPWEPKNYDGVFEGPMPLRRALARSKNMVSIRVLDAIGPRYAQEWMARFGFEPRRHPAYLTMALGAGTVTPMQMAVGYSAFANGGYLVDPQLITKITDPNGKVLVEPPPVVLDESMRTLEPRNAFIMSTLLQEVTRVGTAARAQAQLKRPDIYGKTGTTNDSMDAWFAGYHPTLTAVTWIGYDTPRKLGDKETGGGLSLPVWISYMEYALRGVPVQEVIPPEGVVQTGIDWMYAEHADGGGVQSLGMDEDNGGMMMTLPGGIMPNLPYSPPPPDEPQGASQGEERSRILDLFRRN</sequence>
<dbReference type="InterPro" id="IPR012338">
    <property type="entry name" value="Beta-lactam/transpept-like"/>
</dbReference>
<dbReference type="EC" id="2.4.99.28" evidence="24"/>
<evidence type="ECO:0000259" key="29">
    <source>
        <dbReference type="Pfam" id="PF00905"/>
    </source>
</evidence>
<keyword evidence="11" id="KW-0328">Glycosyltransferase</keyword>
<feature type="transmembrane region" description="Helical" evidence="28">
    <location>
        <begin position="39"/>
        <end position="66"/>
    </location>
</feature>
<evidence type="ECO:0000256" key="27">
    <source>
        <dbReference type="SAM" id="MobiDB-lite"/>
    </source>
</evidence>
<feature type="domain" description="Glycosyl transferase family 51" evidence="30">
    <location>
        <begin position="91"/>
        <end position="264"/>
    </location>
</feature>
<evidence type="ECO:0000256" key="2">
    <source>
        <dbReference type="ARBA" id="ARBA00004752"/>
    </source>
</evidence>
<evidence type="ECO:0000256" key="22">
    <source>
        <dbReference type="ARBA" id="ARBA00023316"/>
    </source>
</evidence>
<comment type="similarity">
    <text evidence="4">In the N-terminal section; belongs to the glycosyltransferase 51 family.</text>
</comment>
<keyword evidence="12" id="KW-0808">Transferase</keyword>
<comment type="similarity">
    <text evidence="3">In the C-terminal section; belongs to the transpeptidase family.</text>
</comment>
<keyword evidence="18 28" id="KW-1133">Transmembrane helix</keyword>
<comment type="catalytic activity">
    <reaction evidence="23">
        <text>Preferential cleavage: (Ac)2-L-Lys-D-Ala-|-D-Ala. Also transpeptidation of peptidyl-alanyl moieties that are N-acyl substituents of D-alanine.</text>
        <dbReference type="EC" id="3.4.16.4"/>
    </reaction>
</comment>
<reference evidence="32 33" key="1">
    <citation type="submission" date="2014-02" db="EMBL/GenBank/DDBJ databases">
        <title>Draft Genome of Hylemonella gracilis isolated from the Niagara River.</title>
        <authorList>
            <person name="Pawlowski D.R."/>
            <person name="Koudelka G.B."/>
        </authorList>
    </citation>
    <scope>NUCLEOTIDE SEQUENCE [LARGE SCALE GENOMIC DNA]</scope>
    <source>
        <strain evidence="32 33">Niagara R</strain>
    </source>
</reference>
<evidence type="ECO:0000256" key="17">
    <source>
        <dbReference type="ARBA" id="ARBA00022984"/>
    </source>
</evidence>
<evidence type="ECO:0000256" key="16">
    <source>
        <dbReference type="ARBA" id="ARBA00022968"/>
    </source>
</evidence>
<evidence type="ECO:0000256" key="12">
    <source>
        <dbReference type="ARBA" id="ARBA00022679"/>
    </source>
</evidence>
<evidence type="ECO:0000256" key="28">
    <source>
        <dbReference type="SAM" id="Phobius"/>
    </source>
</evidence>
<evidence type="ECO:0000256" key="9">
    <source>
        <dbReference type="ARBA" id="ARBA00022645"/>
    </source>
</evidence>
<dbReference type="Proteomes" id="UP000023268">
    <property type="component" value="Unassembled WGS sequence"/>
</dbReference>
<evidence type="ECO:0000256" key="6">
    <source>
        <dbReference type="ARBA" id="ARBA00018638"/>
    </source>
</evidence>
<dbReference type="Gene3D" id="3.40.710.10">
    <property type="entry name" value="DD-peptidase/beta-lactamase superfamily"/>
    <property type="match status" value="2"/>
</dbReference>
<dbReference type="GO" id="GO:0030288">
    <property type="term" value="C:outer membrane-bounded periplasmic space"/>
    <property type="evidence" value="ECO:0007669"/>
    <property type="project" value="TreeGrafter"/>
</dbReference>
<evidence type="ECO:0000256" key="15">
    <source>
        <dbReference type="ARBA" id="ARBA00022960"/>
    </source>
</evidence>
<keyword evidence="17" id="KW-0573">Peptidoglycan synthesis</keyword>
<comment type="pathway">
    <text evidence="2">Cell wall biogenesis; peptidoglycan biosynthesis.</text>
</comment>
<dbReference type="InterPro" id="IPR001460">
    <property type="entry name" value="PCN-bd_Tpept"/>
</dbReference>
<name>A0A016XM54_9BURK</name>
<protein>
    <recommendedName>
        <fullName evidence="6">Penicillin-binding protein 1A</fullName>
        <ecNumber evidence="24">2.4.99.28</ecNumber>
        <ecNumber evidence="5">3.4.16.4</ecNumber>
    </recommendedName>
</protein>
<feature type="domain" description="Penicillin-binding protein OB-like" evidence="31">
    <location>
        <begin position="355"/>
        <end position="471"/>
    </location>
</feature>
<dbReference type="InterPro" id="IPR031376">
    <property type="entry name" value="PCB_OB"/>
</dbReference>
<evidence type="ECO:0000256" key="18">
    <source>
        <dbReference type="ARBA" id="ARBA00022989"/>
    </source>
</evidence>
<evidence type="ECO:0000256" key="24">
    <source>
        <dbReference type="ARBA" id="ARBA00044770"/>
    </source>
</evidence>
<keyword evidence="20" id="KW-0046">Antibiotic resistance</keyword>
<comment type="caution">
    <text evidence="32">The sequence shown here is derived from an EMBL/GenBank/DDBJ whole genome shotgun (WGS) entry which is preliminary data.</text>
</comment>
<feature type="domain" description="Penicillin-binding protein transpeptidase" evidence="29">
    <location>
        <begin position="473"/>
        <end position="728"/>
    </location>
</feature>
<dbReference type="InterPro" id="IPR050396">
    <property type="entry name" value="Glycosyltr_51/Transpeptidase"/>
</dbReference>
<dbReference type="AlphaFoldDB" id="A0A016XM54"/>
<evidence type="ECO:0000256" key="7">
    <source>
        <dbReference type="ARBA" id="ARBA00022475"/>
    </source>
</evidence>
<feature type="compositionally biased region" description="Basic and acidic residues" evidence="27">
    <location>
        <begin position="828"/>
        <end position="841"/>
    </location>
</feature>
<keyword evidence="13 28" id="KW-0812">Transmembrane</keyword>
<keyword evidence="19 28" id="KW-0472">Membrane</keyword>
<dbReference type="InterPro" id="IPR036950">
    <property type="entry name" value="PBP_transglycosylase"/>
</dbReference>
<gene>
    <name evidence="32" type="ORF">AZ34_15335</name>
</gene>
<dbReference type="GO" id="GO:0005886">
    <property type="term" value="C:plasma membrane"/>
    <property type="evidence" value="ECO:0007669"/>
    <property type="project" value="UniProtKB-SubCell"/>
</dbReference>
<evidence type="ECO:0000256" key="8">
    <source>
        <dbReference type="ARBA" id="ARBA00022519"/>
    </source>
</evidence>
<dbReference type="FunFam" id="1.10.3810.10:FF:000003">
    <property type="entry name" value="Penicillin-binding protein 1a"/>
    <property type="match status" value="1"/>
</dbReference>
<keyword evidence="16" id="KW-0735">Signal-anchor</keyword>
<dbReference type="PANTHER" id="PTHR32282:SF27">
    <property type="entry name" value="PENICILLIN-BINDING PROTEIN 1A"/>
    <property type="match status" value="1"/>
</dbReference>
<evidence type="ECO:0000256" key="4">
    <source>
        <dbReference type="ARBA" id="ARBA00007739"/>
    </source>
</evidence>
<dbReference type="GO" id="GO:0009252">
    <property type="term" value="P:peptidoglycan biosynthetic process"/>
    <property type="evidence" value="ECO:0007669"/>
    <property type="project" value="UniProtKB-UniPathway"/>
</dbReference>
<dbReference type="GO" id="GO:0008658">
    <property type="term" value="F:penicillin binding"/>
    <property type="evidence" value="ECO:0007669"/>
    <property type="project" value="InterPro"/>
</dbReference>
<dbReference type="GO" id="GO:0006508">
    <property type="term" value="P:proteolysis"/>
    <property type="evidence" value="ECO:0007669"/>
    <property type="project" value="UniProtKB-KW"/>
</dbReference>
<dbReference type="GO" id="GO:0009002">
    <property type="term" value="F:serine-type D-Ala-D-Ala carboxypeptidase activity"/>
    <property type="evidence" value="ECO:0007669"/>
    <property type="project" value="UniProtKB-EC"/>
</dbReference>
<organism evidence="32 33">
    <name type="scientific">Hylemonella gracilis str. Niagara R</name>
    <dbReference type="NCBI Taxonomy" id="1458275"/>
    <lineage>
        <taxon>Bacteria</taxon>
        <taxon>Pseudomonadati</taxon>
        <taxon>Pseudomonadota</taxon>
        <taxon>Betaproteobacteria</taxon>
        <taxon>Burkholderiales</taxon>
        <taxon>Comamonadaceae</taxon>
        <taxon>Hylemonella</taxon>
    </lineage>
</organism>
<keyword evidence="7" id="KW-1003">Cell membrane</keyword>
<proteinExistence type="inferred from homology"/>